<accession>A0A6J7X6B0</accession>
<name>A0A6J7X6B0_9CAUD</name>
<evidence type="ECO:0000313" key="4">
    <source>
        <dbReference type="EMBL" id="CAB4204595.1"/>
    </source>
</evidence>
<dbReference type="EMBL" id="LR796535">
    <property type="protein sequence ID" value="CAB4149953.1"/>
    <property type="molecule type" value="Genomic_DNA"/>
</dbReference>
<dbReference type="EMBL" id="LR797005">
    <property type="protein sequence ID" value="CAB4180971.1"/>
    <property type="molecule type" value="Genomic_DNA"/>
</dbReference>
<dbReference type="EMBL" id="LR798361">
    <property type="protein sequence ID" value="CAB5226574.1"/>
    <property type="molecule type" value="Genomic_DNA"/>
</dbReference>
<protein>
    <submittedName>
        <fullName evidence="5">Uncharacterized protein</fullName>
    </submittedName>
</protein>
<evidence type="ECO:0000313" key="5">
    <source>
        <dbReference type="EMBL" id="CAB5226574.1"/>
    </source>
</evidence>
<evidence type="ECO:0000256" key="1">
    <source>
        <dbReference type="SAM" id="MobiDB-lite"/>
    </source>
</evidence>
<dbReference type="EMBL" id="LR797347">
    <property type="protein sequence ID" value="CAB4204595.1"/>
    <property type="molecule type" value="Genomic_DNA"/>
</dbReference>
<sequence length="103" mass="12013">METLEPSEVTEEPYPEIGITEETRQMYPENYSDKYNKVFKEFLDDIVRPNHVPRPIDRLEDHEILLDELTIIYDAHMTIGGEQNRFNASVIRAAINCIMALSK</sequence>
<organism evidence="5">
    <name type="scientific">uncultured Caudovirales phage</name>
    <dbReference type="NCBI Taxonomy" id="2100421"/>
    <lineage>
        <taxon>Viruses</taxon>
        <taxon>Duplodnaviria</taxon>
        <taxon>Heunggongvirae</taxon>
        <taxon>Uroviricota</taxon>
        <taxon>Caudoviricetes</taxon>
        <taxon>Peduoviridae</taxon>
        <taxon>Maltschvirus</taxon>
        <taxon>Maltschvirus maltsch</taxon>
    </lineage>
</organism>
<evidence type="ECO:0000313" key="3">
    <source>
        <dbReference type="EMBL" id="CAB4180971.1"/>
    </source>
</evidence>
<evidence type="ECO:0000313" key="2">
    <source>
        <dbReference type="EMBL" id="CAB4149953.1"/>
    </source>
</evidence>
<reference evidence="5" key="1">
    <citation type="submission" date="2020-05" db="EMBL/GenBank/DDBJ databases">
        <authorList>
            <person name="Chiriac C."/>
            <person name="Salcher M."/>
            <person name="Ghai R."/>
            <person name="Kavagutti S V."/>
        </authorList>
    </citation>
    <scope>NUCLEOTIDE SEQUENCE</scope>
</reference>
<feature type="region of interest" description="Disordered" evidence="1">
    <location>
        <begin position="1"/>
        <end position="26"/>
    </location>
</feature>
<gene>
    <name evidence="3" type="ORF">UFOVP1060_9</name>
    <name evidence="4" type="ORF">UFOVP1400_14</name>
    <name evidence="5" type="ORF">UFOVP1510_8</name>
    <name evidence="2" type="ORF">UFOVP561_9</name>
</gene>
<proteinExistence type="predicted"/>